<dbReference type="Gene3D" id="3.30.420.10">
    <property type="entry name" value="Ribonuclease H-like superfamily/Ribonuclease H"/>
    <property type="match status" value="1"/>
</dbReference>
<evidence type="ECO:0000256" key="3">
    <source>
        <dbReference type="ARBA" id="ARBA00022723"/>
    </source>
</evidence>
<keyword evidence="5" id="KW-0269">Exonuclease</keyword>
<protein>
    <recommendedName>
        <fullName evidence="7">Exonuclease domain-containing protein</fullName>
    </recommendedName>
</protein>
<sequence length="567" mass="62666">MAEERSEIAFFDVETAVPTRTGQGFAILEFGAILVCPRKLVELQSYSTLVRPADLSHITSLSVRSNGITKDAVISAPTFAHIADIVYDLLHGRIWAGHNILRFDCARIREAFAEINMPAPEPKGTIDSLILLTRKFGRRAGDMKMASLATYFGIGKQTHRSLDDVRMNLEVLKYCAAVLLLEAHSVPCQLVYEIMPGLKNPAFQTYLLRTAGFLPMRSQEVEVMEKKSTEQIGKDGLIQSPSDKFAYPSKSTLSPVKIEFPSTLSPSSVNMLMTQTAGEVNGSLEPNAASVGPFDLGGMLAVTEEPLPEDDKEEEKAVIISQESSTAVGDGSLYSCNDFLEPDGVSIPLISVTLAPSYPGTQRIHILHQNSPLQLKCASLKVRFGFSTKFVDHAGRPRLNFVVDASQNLCNILDGAHRLAQKLSTDSGSSSEWHHVVARKQGFFNSPTVRLHLPTLADGEINRWTTEIYQKERSTSTVHKLTFSRFEVAELNSLFNPGTVDDAHFCVVAYDFQQNAGIRLVAKKLIVHQADDKLKADAVNEDMLCSLTFLTNYLLEIKTTAYKWYKC</sequence>
<evidence type="ECO:0000313" key="9">
    <source>
        <dbReference type="Proteomes" id="UP000298416"/>
    </source>
</evidence>
<dbReference type="InterPro" id="IPR013520">
    <property type="entry name" value="Ribonucl_H"/>
</dbReference>
<evidence type="ECO:0000313" key="8">
    <source>
        <dbReference type="EMBL" id="KAG6404007.1"/>
    </source>
</evidence>
<gene>
    <name evidence="8" type="ORF">SASPL_136241</name>
</gene>
<accession>A0A8X8ZG90</accession>
<dbReference type="GO" id="GO:0003676">
    <property type="term" value="F:nucleic acid binding"/>
    <property type="evidence" value="ECO:0007669"/>
    <property type="project" value="InterPro"/>
</dbReference>
<keyword evidence="4" id="KW-0378">Hydrolase</keyword>
<dbReference type="Pfam" id="PF00929">
    <property type="entry name" value="RNase_T"/>
    <property type="match status" value="1"/>
</dbReference>
<feature type="domain" description="Exonuclease" evidence="7">
    <location>
        <begin position="7"/>
        <end position="181"/>
    </location>
</feature>
<dbReference type="EMBL" id="PNBA02000013">
    <property type="protein sequence ID" value="KAG6404007.1"/>
    <property type="molecule type" value="Genomic_DNA"/>
</dbReference>
<dbReference type="GO" id="GO:0008408">
    <property type="term" value="F:3'-5' exonuclease activity"/>
    <property type="evidence" value="ECO:0007669"/>
    <property type="project" value="TreeGrafter"/>
</dbReference>
<dbReference type="InterPro" id="IPR036397">
    <property type="entry name" value="RNaseH_sf"/>
</dbReference>
<dbReference type="FunFam" id="3.30.420.10:FF:000040">
    <property type="entry name" value="Exonuclease family protein"/>
    <property type="match status" value="1"/>
</dbReference>
<keyword evidence="2" id="KW-0540">Nuclease</keyword>
<evidence type="ECO:0000256" key="4">
    <source>
        <dbReference type="ARBA" id="ARBA00022801"/>
    </source>
</evidence>
<dbReference type="CDD" id="cd06127">
    <property type="entry name" value="DEDDh"/>
    <property type="match status" value="1"/>
</dbReference>
<name>A0A8X8ZG90_SALSN</name>
<evidence type="ECO:0000256" key="2">
    <source>
        <dbReference type="ARBA" id="ARBA00022722"/>
    </source>
</evidence>
<keyword evidence="6" id="KW-0460">Magnesium</keyword>
<dbReference type="AlphaFoldDB" id="A0A8X8ZG90"/>
<evidence type="ECO:0000259" key="7">
    <source>
        <dbReference type="SMART" id="SM00479"/>
    </source>
</evidence>
<reference evidence="8" key="2">
    <citation type="submission" date="2020-08" db="EMBL/GenBank/DDBJ databases">
        <title>Plant Genome Project.</title>
        <authorList>
            <person name="Zhang R.-G."/>
        </authorList>
    </citation>
    <scope>NUCLEOTIDE SEQUENCE</scope>
    <source>
        <strain evidence="8">Huo1</strain>
        <tissue evidence="8">Leaf</tissue>
    </source>
</reference>
<dbReference type="InterPro" id="IPR012337">
    <property type="entry name" value="RNaseH-like_sf"/>
</dbReference>
<evidence type="ECO:0000256" key="6">
    <source>
        <dbReference type="ARBA" id="ARBA00022842"/>
    </source>
</evidence>
<organism evidence="8">
    <name type="scientific">Salvia splendens</name>
    <name type="common">Scarlet sage</name>
    <dbReference type="NCBI Taxonomy" id="180675"/>
    <lineage>
        <taxon>Eukaryota</taxon>
        <taxon>Viridiplantae</taxon>
        <taxon>Streptophyta</taxon>
        <taxon>Embryophyta</taxon>
        <taxon>Tracheophyta</taxon>
        <taxon>Spermatophyta</taxon>
        <taxon>Magnoliopsida</taxon>
        <taxon>eudicotyledons</taxon>
        <taxon>Gunneridae</taxon>
        <taxon>Pentapetalae</taxon>
        <taxon>asterids</taxon>
        <taxon>lamiids</taxon>
        <taxon>Lamiales</taxon>
        <taxon>Lamiaceae</taxon>
        <taxon>Nepetoideae</taxon>
        <taxon>Mentheae</taxon>
        <taxon>Salviinae</taxon>
        <taxon>Salvia</taxon>
        <taxon>Salvia subgen. Calosphace</taxon>
        <taxon>core Calosphace</taxon>
    </lineage>
</organism>
<comment type="caution">
    <text evidence="8">The sequence shown here is derived from an EMBL/GenBank/DDBJ whole genome shotgun (WGS) entry which is preliminary data.</text>
</comment>
<reference evidence="8" key="1">
    <citation type="submission" date="2018-01" db="EMBL/GenBank/DDBJ databases">
        <authorList>
            <person name="Mao J.F."/>
        </authorList>
    </citation>
    <scope>NUCLEOTIDE SEQUENCE</scope>
    <source>
        <strain evidence="8">Huo1</strain>
        <tissue evidence="8">Leaf</tissue>
    </source>
</reference>
<evidence type="ECO:0000256" key="5">
    <source>
        <dbReference type="ARBA" id="ARBA00022839"/>
    </source>
</evidence>
<comment type="cofactor">
    <cofactor evidence="1">
        <name>Mg(2+)</name>
        <dbReference type="ChEBI" id="CHEBI:18420"/>
    </cofactor>
</comment>
<keyword evidence="3" id="KW-0479">Metal-binding</keyword>
<dbReference type="PANTHER" id="PTHR30231:SF4">
    <property type="entry name" value="PROTEIN NEN2"/>
    <property type="match status" value="1"/>
</dbReference>
<dbReference type="SUPFAM" id="SSF53098">
    <property type="entry name" value="Ribonuclease H-like"/>
    <property type="match status" value="1"/>
</dbReference>
<keyword evidence="9" id="KW-1185">Reference proteome</keyword>
<dbReference type="SMART" id="SM00479">
    <property type="entry name" value="EXOIII"/>
    <property type="match status" value="1"/>
</dbReference>
<proteinExistence type="predicted"/>
<dbReference type="Proteomes" id="UP000298416">
    <property type="component" value="Unassembled WGS sequence"/>
</dbReference>
<dbReference type="PANTHER" id="PTHR30231">
    <property type="entry name" value="DNA POLYMERASE III SUBUNIT EPSILON"/>
    <property type="match status" value="1"/>
</dbReference>
<evidence type="ECO:0000256" key="1">
    <source>
        <dbReference type="ARBA" id="ARBA00001946"/>
    </source>
</evidence>
<dbReference type="GO" id="GO:0046872">
    <property type="term" value="F:metal ion binding"/>
    <property type="evidence" value="ECO:0007669"/>
    <property type="project" value="UniProtKB-KW"/>
</dbReference>